<feature type="compositionally biased region" description="Basic and acidic residues" evidence="9">
    <location>
        <begin position="1"/>
        <end position="13"/>
    </location>
</feature>
<dbReference type="InterPro" id="IPR031316">
    <property type="entry name" value="FlgM_C"/>
</dbReference>
<dbReference type="Proteomes" id="UP000645257">
    <property type="component" value="Unassembled WGS sequence"/>
</dbReference>
<dbReference type="SUPFAM" id="SSF101498">
    <property type="entry name" value="Anti-sigma factor FlgM"/>
    <property type="match status" value="1"/>
</dbReference>
<sequence>MIDLNTDKGETMRVSRQTRQTIDPAGRVVQETAAGGAPAAVSPVAPALSSERLAPAREALAAMPDVDLARVADVKAALARGEVRMDPERLAGAIRRFHEGRR</sequence>
<evidence type="ECO:0000259" key="10">
    <source>
        <dbReference type="Pfam" id="PF04316"/>
    </source>
</evidence>
<dbReference type="AlphaFoldDB" id="A0A918U7I0"/>
<dbReference type="InterPro" id="IPR035890">
    <property type="entry name" value="Anti-sigma-28_factor_FlgM_sf"/>
</dbReference>
<evidence type="ECO:0000256" key="1">
    <source>
        <dbReference type="ARBA" id="ARBA00005322"/>
    </source>
</evidence>
<evidence type="ECO:0000256" key="9">
    <source>
        <dbReference type="SAM" id="MobiDB-lite"/>
    </source>
</evidence>
<comment type="caution">
    <text evidence="11">The sequence shown here is derived from an EMBL/GenBank/DDBJ whole genome shotgun (WGS) entry which is preliminary data.</text>
</comment>
<gene>
    <name evidence="11" type="ORF">GCM10011289_04030</name>
</gene>
<reference evidence="11" key="2">
    <citation type="submission" date="2020-09" db="EMBL/GenBank/DDBJ databases">
        <authorList>
            <person name="Sun Q."/>
            <person name="Kim S."/>
        </authorList>
    </citation>
    <scope>NUCLEOTIDE SEQUENCE</scope>
    <source>
        <strain evidence="11">KCTC 32182</strain>
    </source>
</reference>
<comment type="similarity">
    <text evidence="1">Belongs to the FlgM family.</text>
</comment>
<comment type="function">
    <text evidence="7">Responsible for the coupling of flagellin expression to flagellar assembly by preventing expression of the flagellin genes when a component of the middle class of proteins is defective. It negatively regulates flagellar genes by inhibiting the activity of FliA by directly binding to FliA.</text>
</comment>
<evidence type="ECO:0000313" key="12">
    <source>
        <dbReference type="Proteomes" id="UP000645257"/>
    </source>
</evidence>
<evidence type="ECO:0000256" key="2">
    <source>
        <dbReference type="ARBA" id="ARBA00017823"/>
    </source>
</evidence>
<dbReference type="NCBIfam" id="TIGR03824">
    <property type="entry name" value="FlgM_jcvi"/>
    <property type="match status" value="1"/>
</dbReference>
<keyword evidence="12" id="KW-1185">Reference proteome</keyword>
<keyword evidence="3" id="KW-0678">Repressor</keyword>
<accession>A0A918U7I0</accession>
<evidence type="ECO:0000256" key="8">
    <source>
        <dbReference type="ARBA" id="ARBA00030117"/>
    </source>
</evidence>
<keyword evidence="4" id="KW-1005">Bacterial flagellum biogenesis</keyword>
<organism evidence="11 12">
    <name type="scientific">Paludibacterium paludis</name>
    <dbReference type="NCBI Taxonomy" id="1225769"/>
    <lineage>
        <taxon>Bacteria</taxon>
        <taxon>Pseudomonadati</taxon>
        <taxon>Pseudomonadota</taxon>
        <taxon>Betaproteobacteria</taxon>
        <taxon>Neisseriales</taxon>
        <taxon>Chromobacteriaceae</taxon>
        <taxon>Paludibacterium</taxon>
    </lineage>
</organism>
<protein>
    <recommendedName>
        <fullName evidence="2">Negative regulator of flagellin synthesis</fullName>
    </recommendedName>
    <alternativeName>
        <fullName evidence="8">Anti-sigma-28 factor</fullName>
    </alternativeName>
</protein>
<evidence type="ECO:0000256" key="3">
    <source>
        <dbReference type="ARBA" id="ARBA00022491"/>
    </source>
</evidence>
<feature type="region of interest" description="Disordered" evidence="9">
    <location>
        <begin position="1"/>
        <end position="23"/>
    </location>
</feature>
<evidence type="ECO:0000256" key="7">
    <source>
        <dbReference type="ARBA" id="ARBA00024739"/>
    </source>
</evidence>
<reference evidence="11" key="1">
    <citation type="journal article" date="2014" name="Int. J. Syst. Evol. Microbiol.">
        <title>Complete genome sequence of Corynebacterium casei LMG S-19264T (=DSM 44701T), isolated from a smear-ripened cheese.</title>
        <authorList>
            <consortium name="US DOE Joint Genome Institute (JGI-PGF)"/>
            <person name="Walter F."/>
            <person name="Albersmeier A."/>
            <person name="Kalinowski J."/>
            <person name="Ruckert C."/>
        </authorList>
    </citation>
    <scope>NUCLEOTIDE SEQUENCE</scope>
    <source>
        <strain evidence="11">KCTC 32182</strain>
    </source>
</reference>
<dbReference type="EMBL" id="BMYX01000001">
    <property type="protein sequence ID" value="GGY04692.1"/>
    <property type="molecule type" value="Genomic_DNA"/>
</dbReference>
<evidence type="ECO:0000256" key="4">
    <source>
        <dbReference type="ARBA" id="ARBA00022795"/>
    </source>
</evidence>
<keyword evidence="6" id="KW-0804">Transcription</keyword>
<keyword evidence="5" id="KW-0805">Transcription regulation</keyword>
<proteinExistence type="inferred from homology"/>
<evidence type="ECO:0000256" key="5">
    <source>
        <dbReference type="ARBA" id="ARBA00023015"/>
    </source>
</evidence>
<feature type="domain" description="Anti-sigma-28 factor FlgM C-terminal" evidence="10">
    <location>
        <begin position="52"/>
        <end position="94"/>
    </location>
</feature>
<dbReference type="RefSeq" id="WP_229804431.1">
    <property type="nucleotide sequence ID" value="NZ_BMYX01000001.1"/>
</dbReference>
<dbReference type="InterPro" id="IPR007412">
    <property type="entry name" value="FlgM"/>
</dbReference>
<dbReference type="Pfam" id="PF04316">
    <property type="entry name" value="FlgM"/>
    <property type="match status" value="1"/>
</dbReference>
<dbReference type="GO" id="GO:0044781">
    <property type="term" value="P:bacterial-type flagellum organization"/>
    <property type="evidence" value="ECO:0007669"/>
    <property type="project" value="UniProtKB-KW"/>
</dbReference>
<name>A0A918U7I0_9NEIS</name>
<evidence type="ECO:0000256" key="6">
    <source>
        <dbReference type="ARBA" id="ARBA00023163"/>
    </source>
</evidence>
<dbReference type="GO" id="GO:0045892">
    <property type="term" value="P:negative regulation of DNA-templated transcription"/>
    <property type="evidence" value="ECO:0007669"/>
    <property type="project" value="InterPro"/>
</dbReference>
<evidence type="ECO:0000313" key="11">
    <source>
        <dbReference type="EMBL" id="GGY04692.1"/>
    </source>
</evidence>